<dbReference type="Pfam" id="PF01016">
    <property type="entry name" value="Ribosomal_L27"/>
    <property type="match status" value="1"/>
</dbReference>
<dbReference type="SUPFAM" id="SSF110324">
    <property type="entry name" value="Ribosomal L27 protein-like"/>
    <property type="match status" value="1"/>
</dbReference>
<evidence type="ECO:0000313" key="1">
    <source>
        <dbReference type="EMBL" id="CAD6192033.1"/>
    </source>
</evidence>
<dbReference type="OrthoDB" id="1867012at2759"/>
<dbReference type="Gene3D" id="2.40.50.100">
    <property type="match status" value="1"/>
</dbReference>
<name>A0A8S1H889_9PELO</name>
<dbReference type="GO" id="GO:0005840">
    <property type="term" value="C:ribosome"/>
    <property type="evidence" value="ECO:0007669"/>
    <property type="project" value="InterPro"/>
</dbReference>
<dbReference type="InterPro" id="IPR001684">
    <property type="entry name" value="Ribosomal_bL27"/>
</dbReference>
<gene>
    <name evidence="1" type="ORF">CAUJ_LOCUS7952</name>
</gene>
<organism evidence="1 2">
    <name type="scientific">Caenorhabditis auriculariae</name>
    <dbReference type="NCBI Taxonomy" id="2777116"/>
    <lineage>
        <taxon>Eukaryota</taxon>
        <taxon>Metazoa</taxon>
        <taxon>Ecdysozoa</taxon>
        <taxon>Nematoda</taxon>
        <taxon>Chromadorea</taxon>
        <taxon>Rhabditida</taxon>
        <taxon>Rhabditina</taxon>
        <taxon>Rhabditomorpha</taxon>
        <taxon>Rhabditoidea</taxon>
        <taxon>Rhabditidae</taxon>
        <taxon>Peloderinae</taxon>
        <taxon>Caenorhabditis</taxon>
    </lineage>
</organism>
<proteinExistence type="predicted"/>
<dbReference type="GO" id="GO:0006412">
    <property type="term" value="P:translation"/>
    <property type="evidence" value="ECO:0007669"/>
    <property type="project" value="InterPro"/>
</dbReference>
<protein>
    <submittedName>
        <fullName evidence="1">Uncharacterized protein</fullName>
    </submittedName>
</protein>
<keyword evidence="2" id="KW-1185">Reference proteome</keyword>
<reference evidence="1" key="1">
    <citation type="submission" date="2020-10" db="EMBL/GenBank/DDBJ databases">
        <authorList>
            <person name="Kikuchi T."/>
        </authorList>
    </citation>
    <scope>NUCLEOTIDE SEQUENCE</scope>
    <source>
        <strain evidence="1">NKZ352</strain>
    </source>
</reference>
<dbReference type="EMBL" id="CAJGYM010000025">
    <property type="protein sequence ID" value="CAD6192033.1"/>
    <property type="molecule type" value="Genomic_DNA"/>
</dbReference>
<comment type="caution">
    <text evidence="1">The sequence shown here is derived from an EMBL/GenBank/DDBJ whole genome shotgun (WGS) entry which is preliminary data.</text>
</comment>
<sequence length="66" mass="7734">MSGSRSLLNHFRKLTIEQSRGLVRPPKNLPIRGVYRKDGETVRQGDLLVCQFRMNYHPGLNVYYEK</sequence>
<dbReference type="GO" id="GO:0003735">
    <property type="term" value="F:structural constituent of ribosome"/>
    <property type="evidence" value="ECO:0007669"/>
    <property type="project" value="InterPro"/>
</dbReference>
<evidence type="ECO:0000313" key="2">
    <source>
        <dbReference type="Proteomes" id="UP000835052"/>
    </source>
</evidence>
<accession>A0A8S1H889</accession>
<dbReference type="AlphaFoldDB" id="A0A8S1H889"/>
<dbReference type="Proteomes" id="UP000835052">
    <property type="component" value="Unassembled WGS sequence"/>
</dbReference>